<evidence type="ECO:0000256" key="5">
    <source>
        <dbReference type="ARBA" id="ARBA00023136"/>
    </source>
</evidence>
<dbReference type="RefSeq" id="WP_133419839.1">
    <property type="nucleotide sequence ID" value="NZ_SDGP01000002.1"/>
</dbReference>
<accession>A0A4R6C5A5</accession>
<sequence length="253" mass="29299">MQHNSAAFIVIGVILAIWYSNMYLKDSSWPLHRVLLWIAGLIFGVSVMVEPFASMMHHRFDYHMYGHLLLGMLSPLLLSLSRPITLLFKTSSVSFARKVSRLMQSRYISFISHPVTALVLNTGGLWVLYRTPLFSLMHESMLVYYLVHLHIFLAGYLFTSVILALEPMMHRYSFKLKSIVLIISIALHQILSKSFYPYPPVGVEKIDAEKGAMIMYYGGDVIELIIIYLLCRNWYYSVRPNKHLIMQKKFEDV</sequence>
<feature type="transmembrane region" description="Helical" evidence="6">
    <location>
        <begin position="34"/>
        <end position="53"/>
    </location>
</feature>
<evidence type="ECO:0000256" key="6">
    <source>
        <dbReference type="SAM" id="Phobius"/>
    </source>
</evidence>
<dbReference type="InterPro" id="IPR019108">
    <property type="entry name" value="Caa3_assmbl_CtaG-rel"/>
</dbReference>
<organism evidence="7 8">
    <name type="scientific">Macrococcoides canis</name>
    <dbReference type="NCBI Taxonomy" id="1855823"/>
    <lineage>
        <taxon>Bacteria</taxon>
        <taxon>Bacillati</taxon>
        <taxon>Bacillota</taxon>
        <taxon>Bacilli</taxon>
        <taxon>Bacillales</taxon>
        <taxon>Staphylococcaceae</taxon>
        <taxon>Macrococcoides</taxon>
    </lineage>
</organism>
<keyword evidence="5 6" id="KW-0472">Membrane</keyword>
<evidence type="ECO:0000256" key="1">
    <source>
        <dbReference type="ARBA" id="ARBA00004651"/>
    </source>
</evidence>
<gene>
    <name evidence="7" type="ORF">ETI04_07460</name>
</gene>
<keyword evidence="3 6" id="KW-0812">Transmembrane</keyword>
<evidence type="ECO:0000313" key="7">
    <source>
        <dbReference type="EMBL" id="TDM17026.1"/>
    </source>
</evidence>
<feature type="transmembrane region" description="Helical" evidence="6">
    <location>
        <begin position="141"/>
        <end position="165"/>
    </location>
</feature>
<dbReference type="Pfam" id="PF09678">
    <property type="entry name" value="Caa3_CtaG"/>
    <property type="match status" value="1"/>
</dbReference>
<feature type="transmembrane region" description="Helical" evidence="6">
    <location>
        <begin position="211"/>
        <end position="231"/>
    </location>
</feature>
<feature type="transmembrane region" description="Helical" evidence="6">
    <location>
        <begin position="65"/>
        <end position="88"/>
    </location>
</feature>
<feature type="transmembrane region" description="Helical" evidence="6">
    <location>
        <begin position="6"/>
        <end position="22"/>
    </location>
</feature>
<keyword evidence="2" id="KW-1003">Cell membrane</keyword>
<comment type="caution">
    <text evidence="7">The sequence shown here is derived from an EMBL/GenBank/DDBJ whole genome shotgun (WGS) entry which is preliminary data.</text>
</comment>
<dbReference type="EMBL" id="SDQG01000003">
    <property type="protein sequence ID" value="TDM17026.1"/>
    <property type="molecule type" value="Genomic_DNA"/>
</dbReference>
<name>A0A4R6C5A5_9STAP</name>
<evidence type="ECO:0000256" key="3">
    <source>
        <dbReference type="ARBA" id="ARBA00022692"/>
    </source>
</evidence>
<feature type="transmembrane region" description="Helical" evidence="6">
    <location>
        <begin position="172"/>
        <end position="191"/>
    </location>
</feature>
<proteinExistence type="predicted"/>
<dbReference type="Proteomes" id="UP000294865">
    <property type="component" value="Unassembled WGS sequence"/>
</dbReference>
<dbReference type="AlphaFoldDB" id="A0A4R6C5A5"/>
<reference evidence="7 8" key="1">
    <citation type="submission" date="2019-01" db="EMBL/GenBank/DDBJ databases">
        <title>Draft genome sequences of Macrococcus caseolyticus, Macrococcus canis, Macrococcus bohemicus and Macrococcus goetzii.</title>
        <authorList>
            <person name="Mazhar S."/>
            <person name="Altermann E."/>
            <person name="Hill C."/>
            <person name="Mcauliffe O."/>
        </authorList>
    </citation>
    <scope>NUCLEOTIDE SEQUENCE [LARGE SCALE GENOMIC DNA]</scope>
    <source>
        <strain evidence="7 8">DPC7162</strain>
    </source>
</reference>
<evidence type="ECO:0000256" key="4">
    <source>
        <dbReference type="ARBA" id="ARBA00022989"/>
    </source>
</evidence>
<dbReference type="GO" id="GO:0005886">
    <property type="term" value="C:plasma membrane"/>
    <property type="evidence" value="ECO:0007669"/>
    <property type="project" value="UniProtKB-SubCell"/>
</dbReference>
<evidence type="ECO:0000313" key="8">
    <source>
        <dbReference type="Proteomes" id="UP000294865"/>
    </source>
</evidence>
<keyword evidence="4 6" id="KW-1133">Transmembrane helix</keyword>
<comment type="subcellular location">
    <subcellularLocation>
        <location evidence="1">Cell membrane</location>
        <topology evidence="1">Multi-pass membrane protein</topology>
    </subcellularLocation>
</comment>
<feature type="transmembrane region" description="Helical" evidence="6">
    <location>
        <begin position="108"/>
        <end position="129"/>
    </location>
</feature>
<protein>
    <submittedName>
        <fullName evidence="7">Cytochrome c oxidase assembly protein</fullName>
    </submittedName>
</protein>
<evidence type="ECO:0000256" key="2">
    <source>
        <dbReference type="ARBA" id="ARBA00022475"/>
    </source>
</evidence>